<sequence>MRSHRFLLPILLASTLSVTLHAQYAITTVAGGGPNNLPSLQSSIGTVSSVAEDSAGNVYIADSNSNRVLKVATTGNVTVVAGNGSFGYSGDGGLATAAALGVFGPAGIAVDAAGDIFIADTYNSVIREVSASSGIIQTVAGNGTAGYSGDGSAATAAELNEPYGVFVDASGNIFIADTENNVVREVTAGNIQTVAGNFAAGAGYSGNGAAATSAQLDQPHGVFVDALGNVFIADTLNSVVREVTAANGNIQTVAGSYYKYASTCNYSGDGGAATSAQLCLPFSVYVDASGNIVIADTLNSIIRAVNPSAAPVMIAGVSIPAGDIQIIAGSPGKFSYSGNGAAATAATLNFPNGVSLDASGNILIADTENYVIRQVASTGIIQTLAGNNTAAYSGDGSVATNAQLAFPSNLFVSTAGLIYIADTYNSAIRVFNPGGAPVTIGQIAINAGDIGTVAGNGVLCAVPIVPGACGDGGSPTSAQLNFPSAVAVDSFGNIYVAETGLPQSESSAIRVVNVGSSAITIAGTTVAAGTIQTVAGTLGTSGFAGDGGAPSSAQLSNPQGLFLDGSGNIYIADTDNSALRVVNTGSQALTIGGLTIQPNTIQTVAGTPPTACPDSSTGCGDNGLASAASLGFPIGVSLDSAGNIYIADSQNSAVRVVNPSTQAVTVAGTTINAGDITTVAGSLGRLGYSGDNGAPTSATLNVPTGVTVDSLGNIFIADSENSAIREVVAVDSTIETIAGTGSSGFSGDGGQATSALLDVPESISLGSAGIFVADSESSRVRQLTSTVTVAVVPPATTLAVGGTQQFLATVTGASNGNVTWQVNGITGGNSTVGTITSGGLYQAPAAAPASAISVTAVSDANGTTFSSASVTIAASGAGAISVSTNPSGVTVVYTSITQAFVATVSGETNTAVNWEVNAISGGNSVIGTIDSNGNYTPPSAVPSPALVTITAVSQADATVSGSYPVTIVTALATSTPTPQTVSPGGTANFSLALKANTGDPRHAITLSCLQSSLPSGASCTFTPTAITPSIDSSFGLAVTVPPAAAFLRNNPSGNNHKWLAASMLWSFGAVGIFLLAGTRRRGRRSLVASLMILPLLTLMACGGSNSSSTQNPISYNIQVQGTTSVQPNPVPIAVVKLTVQ</sequence>
<gene>
    <name evidence="5" type="ORF">SBA1_530049</name>
</gene>
<feature type="domain" description="Teneurin NHL" evidence="4">
    <location>
        <begin position="52"/>
        <end position="142"/>
    </location>
</feature>
<feature type="signal peptide" evidence="3">
    <location>
        <begin position="1"/>
        <end position="22"/>
    </location>
</feature>
<feature type="chain" id="PRO_5015433464" description="Teneurin NHL domain-containing protein" evidence="3">
    <location>
        <begin position="23"/>
        <end position="1140"/>
    </location>
</feature>
<keyword evidence="3" id="KW-0732">Signal</keyword>
<evidence type="ECO:0000313" key="6">
    <source>
        <dbReference type="Proteomes" id="UP000238701"/>
    </source>
</evidence>
<dbReference type="InterPro" id="IPR056822">
    <property type="entry name" value="TEN_NHL"/>
</dbReference>
<dbReference type="EMBL" id="OMOD01000148">
    <property type="protein sequence ID" value="SPF44404.1"/>
    <property type="molecule type" value="Genomic_DNA"/>
</dbReference>
<evidence type="ECO:0000256" key="3">
    <source>
        <dbReference type="SAM" id="SignalP"/>
    </source>
</evidence>
<dbReference type="OrthoDB" id="128282at2"/>
<feature type="transmembrane region" description="Helical" evidence="2">
    <location>
        <begin position="1058"/>
        <end position="1078"/>
    </location>
</feature>
<keyword evidence="2" id="KW-0472">Membrane</keyword>
<evidence type="ECO:0000259" key="4">
    <source>
        <dbReference type="Pfam" id="PF25021"/>
    </source>
</evidence>
<dbReference type="PANTHER" id="PTHR46388:SF2">
    <property type="entry name" value="NHL REPEAT-CONTAINING PROTEIN 2"/>
    <property type="match status" value="1"/>
</dbReference>
<dbReference type="Pfam" id="PF25021">
    <property type="entry name" value="TEN_NHL"/>
    <property type="match status" value="2"/>
</dbReference>
<name>A0A2U3KXJ8_9BACT</name>
<keyword evidence="1" id="KW-0677">Repeat</keyword>
<dbReference type="Proteomes" id="UP000238701">
    <property type="component" value="Unassembled WGS sequence"/>
</dbReference>
<dbReference type="Gene3D" id="2.120.10.30">
    <property type="entry name" value="TolB, C-terminal domain"/>
    <property type="match status" value="6"/>
</dbReference>
<dbReference type="Pfam" id="PF01436">
    <property type="entry name" value="NHL"/>
    <property type="match status" value="2"/>
</dbReference>
<protein>
    <recommendedName>
        <fullName evidence="4">Teneurin NHL domain-containing protein</fullName>
    </recommendedName>
</protein>
<evidence type="ECO:0000313" key="5">
    <source>
        <dbReference type="EMBL" id="SPF44404.1"/>
    </source>
</evidence>
<keyword evidence="2" id="KW-1133">Transmembrane helix</keyword>
<dbReference type="InterPro" id="IPR001258">
    <property type="entry name" value="NHL_repeat"/>
</dbReference>
<dbReference type="InterPro" id="IPR011042">
    <property type="entry name" value="6-blade_b-propeller_TolB-like"/>
</dbReference>
<dbReference type="AlphaFoldDB" id="A0A2U3KXJ8"/>
<accession>A0A2U3KXJ8</accession>
<keyword evidence="2" id="KW-0812">Transmembrane</keyword>
<evidence type="ECO:0000256" key="2">
    <source>
        <dbReference type="SAM" id="Phobius"/>
    </source>
</evidence>
<feature type="domain" description="Teneurin NHL" evidence="4">
    <location>
        <begin position="331"/>
        <end position="389"/>
    </location>
</feature>
<dbReference type="SUPFAM" id="SSF63825">
    <property type="entry name" value="YWTD domain"/>
    <property type="match status" value="2"/>
</dbReference>
<proteinExistence type="predicted"/>
<dbReference type="SUPFAM" id="SSF101898">
    <property type="entry name" value="NHL repeat"/>
    <property type="match status" value="1"/>
</dbReference>
<evidence type="ECO:0000256" key="1">
    <source>
        <dbReference type="ARBA" id="ARBA00022737"/>
    </source>
</evidence>
<reference evidence="6" key="1">
    <citation type="submission" date="2018-02" db="EMBL/GenBank/DDBJ databases">
        <authorList>
            <person name="Hausmann B."/>
        </authorList>
    </citation>
    <scope>NUCLEOTIDE SEQUENCE [LARGE SCALE GENOMIC DNA]</scope>
    <source>
        <strain evidence="6">Peat soil MAG SbA1</strain>
    </source>
</reference>
<organism evidence="5 6">
    <name type="scientific">Candidatus Sulfotelmatobacter kueseliae</name>
    <dbReference type="NCBI Taxonomy" id="2042962"/>
    <lineage>
        <taxon>Bacteria</taxon>
        <taxon>Pseudomonadati</taxon>
        <taxon>Acidobacteriota</taxon>
        <taxon>Terriglobia</taxon>
        <taxon>Terriglobales</taxon>
        <taxon>Candidatus Korobacteraceae</taxon>
        <taxon>Candidatus Sulfotelmatobacter</taxon>
    </lineage>
</organism>
<dbReference type="PANTHER" id="PTHR46388">
    <property type="entry name" value="NHL REPEAT-CONTAINING PROTEIN 2"/>
    <property type="match status" value="1"/>
</dbReference>